<evidence type="ECO:0000256" key="4">
    <source>
        <dbReference type="ARBA" id="ARBA00022519"/>
    </source>
</evidence>
<keyword evidence="5" id="KW-0812">Transmembrane</keyword>
<sequence>MLGLLALQAVRLAWLVAVPPAPVGAFRPDAVPQAQVTPTGPTLDPFFPSDSAASQATASGVTLHGISTGPGGASAILGDSEGPQRSLRVGESMPSGVRLAGIGPDHVWIESSQGRQRLDFAAAPVSRSAAGTLPSAAPVAPVTGAASAPVDPARLLEQAGLVPREVNGQVSSYTLIPRGDGAALRKAGLQAGDVLLSVNGQALTPERYHELAAELAGRDSVELTVQRDGATRSVTVPLQ</sequence>
<comment type="subcellular location">
    <subcellularLocation>
        <location evidence="1">Cell inner membrane</location>
    </subcellularLocation>
</comment>
<dbReference type="SUPFAM" id="SSF50156">
    <property type="entry name" value="PDZ domain-like"/>
    <property type="match status" value="1"/>
</dbReference>
<dbReference type="eggNOG" id="COG3031">
    <property type="taxonomic scope" value="Bacteria"/>
</dbReference>
<evidence type="ECO:0000256" key="1">
    <source>
        <dbReference type="ARBA" id="ARBA00004533"/>
    </source>
</evidence>
<dbReference type="GO" id="GO:0015031">
    <property type="term" value="P:protein transport"/>
    <property type="evidence" value="ECO:0007669"/>
    <property type="project" value="UniProtKB-KW"/>
</dbReference>
<organism evidence="10 11">
    <name type="scientific">Pseudoxanthomonas spadix (strain BD-a59)</name>
    <dbReference type="NCBI Taxonomy" id="1045855"/>
    <lineage>
        <taxon>Bacteria</taxon>
        <taxon>Pseudomonadati</taxon>
        <taxon>Pseudomonadota</taxon>
        <taxon>Gammaproteobacteria</taxon>
        <taxon>Lysobacterales</taxon>
        <taxon>Lysobacteraceae</taxon>
        <taxon>Pseudoxanthomonas</taxon>
    </lineage>
</organism>
<evidence type="ECO:0000256" key="3">
    <source>
        <dbReference type="ARBA" id="ARBA00022475"/>
    </source>
</evidence>
<dbReference type="KEGG" id="psd:DSC_10960"/>
<keyword evidence="8" id="KW-0472">Membrane</keyword>
<keyword evidence="11" id="KW-1185">Reference proteome</keyword>
<name>G7UPM3_PSEUP</name>
<dbReference type="HOGENOM" id="CLU_080157_0_0_6"/>
<reference evidence="10 11" key="1">
    <citation type="journal article" date="2012" name="J. Bacteriol.">
        <title>Complete Genome Sequence of the BTEX-Degrading Bacterium Pseudoxanthomonas spadix BD-a59.</title>
        <authorList>
            <person name="Lee S.H."/>
            <person name="Jin H.M."/>
            <person name="Lee H.J."/>
            <person name="Kim J.M."/>
            <person name="Jeon C.O."/>
        </authorList>
    </citation>
    <scope>NUCLEOTIDE SEQUENCE [LARGE SCALE GENOMIC DNA]</scope>
    <source>
        <strain evidence="10 11">BD-a59</strain>
    </source>
</reference>
<dbReference type="Gene3D" id="2.30.30.830">
    <property type="match status" value="1"/>
</dbReference>
<proteinExistence type="predicted"/>
<evidence type="ECO:0000256" key="8">
    <source>
        <dbReference type="ARBA" id="ARBA00023136"/>
    </source>
</evidence>
<evidence type="ECO:0000259" key="9">
    <source>
        <dbReference type="PROSITE" id="PS50106"/>
    </source>
</evidence>
<dbReference type="Proteomes" id="UP000005870">
    <property type="component" value="Chromosome"/>
</dbReference>
<evidence type="ECO:0000256" key="2">
    <source>
        <dbReference type="ARBA" id="ARBA00022448"/>
    </source>
</evidence>
<dbReference type="PROSITE" id="PS50106">
    <property type="entry name" value="PDZ"/>
    <property type="match status" value="1"/>
</dbReference>
<evidence type="ECO:0000313" key="10">
    <source>
        <dbReference type="EMBL" id="AER56836.1"/>
    </source>
</evidence>
<keyword evidence="6" id="KW-0653">Protein transport</keyword>
<dbReference type="Pfam" id="PF11356">
    <property type="entry name" value="T2SSC"/>
    <property type="match status" value="1"/>
</dbReference>
<dbReference type="Pfam" id="PF17820">
    <property type="entry name" value="PDZ_6"/>
    <property type="match status" value="1"/>
</dbReference>
<keyword evidence="7" id="KW-1133">Transmembrane helix</keyword>
<evidence type="ECO:0000256" key="5">
    <source>
        <dbReference type="ARBA" id="ARBA00022692"/>
    </source>
</evidence>
<dbReference type="Gene3D" id="2.30.42.10">
    <property type="match status" value="1"/>
</dbReference>
<evidence type="ECO:0000313" key="11">
    <source>
        <dbReference type="Proteomes" id="UP000005870"/>
    </source>
</evidence>
<dbReference type="AlphaFoldDB" id="G7UPM3"/>
<dbReference type="InterPro" id="IPR036034">
    <property type="entry name" value="PDZ_sf"/>
</dbReference>
<evidence type="ECO:0000256" key="7">
    <source>
        <dbReference type="ARBA" id="ARBA00022989"/>
    </source>
</evidence>
<keyword evidence="2" id="KW-0813">Transport</keyword>
<dbReference type="InterPro" id="IPR001478">
    <property type="entry name" value="PDZ"/>
</dbReference>
<dbReference type="InterPro" id="IPR041489">
    <property type="entry name" value="PDZ_6"/>
</dbReference>
<accession>G7UPM3</accession>
<dbReference type="STRING" id="1045855.DSC_10960"/>
<keyword evidence="4" id="KW-0997">Cell inner membrane</keyword>
<dbReference type="InterPro" id="IPR024961">
    <property type="entry name" value="T2SS_GspC_N"/>
</dbReference>
<protein>
    <submittedName>
        <fullName evidence="10">Type II secretion system protein C</fullName>
    </submittedName>
</protein>
<feature type="domain" description="PDZ" evidence="9">
    <location>
        <begin position="180"/>
        <end position="215"/>
    </location>
</feature>
<dbReference type="EMBL" id="CP003093">
    <property type="protein sequence ID" value="AER56836.1"/>
    <property type="molecule type" value="Genomic_DNA"/>
</dbReference>
<gene>
    <name evidence="10" type="ordered locus">DSC_10960</name>
</gene>
<keyword evidence="3" id="KW-1003">Cell membrane</keyword>
<evidence type="ECO:0000256" key="6">
    <source>
        <dbReference type="ARBA" id="ARBA00022927"/>
    </source>
</evidence>
<dbReference type="GO" id="GO:0005886">
    <property type="term" value="C:plasma membrane"/>
    <property type="evidence" value="ECO:0007669"/>
    <property type="project" value="UniProtKB-SubCell"/>
</dbReference>